<dbReference type="PATRIC" id="fig|1234595.3.peg.32"/>
<keyword evidence="3" id="KW-1185">Reference proteome</keyword>
<gene>
    <name evidence="2" type="ORF">C725_0032</name>
</gene>
<dbReference type="RefSeq" id="WP_008599396.1">
    <property type="nucleotide sequence ID" value="NZ_AMRV01000001.1"/>
</dbReference>
<organism evidence="2 3">
    <name type="scientific">Pacificimonas flava</name>
    <dbReference type="NCBI Taxonomy" id="1234595"/>
    <lineage>
        <taxon>Bacteria</taxon>
        <taxon>Pseudomonadati</taxon>
        <taxon>Pseudomonadota</taxon>
        <taxon>Alphaproteobacteria</taxon>
        <taxon>Sphingomonadales</taxon>
        <taxon>Sphingosinicellaceae</taxon>
        <taxon>Pacificimonas</taxon>
    </lineage>
</organism>
<reference evidence="2 3" key="1">
    <citation type="journal article" date="2013" name="Genome Announc.">
        <title>Draft Genome Sequence of Strain JLT2015T, Belonging to the Family Sphingomonadaceae of the Alphaproteobacteria.</title>
        <authorList>
            <person name="Tang K."/>
            <person name="Liu K."/>
            <person name="Li S."/>
            <person name="Jiao N."/>
        </authorList>
    </citation>
    <scope>NUCLEOTIDE SEQUENCE [LARGE SCALE GENOMIC DNA]</scope>
    <source>
        <strain evidence="2 3">JLT2015</strain>
    </source>
</reference>
<evidence type="ECO:0008006" key="4">
    <source>
        <dbReference type="Google" id="ProtNLM"/>
    </source>
</evidence>
<dbReference type="GO" id="GO:0016020">
    <property type="term" value="C:membrane"/>
    <property type="evidence" value="ECO:0007669"/>
    <property type="project" value="InterPro"/>
</dbReference>
<feature type="transmembrane region" description="Helical" evidence="1">
    <location>
        <begin position="73"/>
        <end position="91"/>
    </location>
</feature>
<sequence>MPRPNAFLDRVAIGLSGLCLVHCLFGALLVAFMSASGSIFLGHNVHQVGLLVAIPLAIAGLVGGAIGHRRWEAVAIGGFGLGAMAGALVSAHGPREVLLTVLGVILVGIAHAMNLRWSRTAR</sequence>
<proteinExistence type="predicted"/>
<keyword evidence="1" id="KW-0472">Membrane</keyword>
<dbReference type="InterPro" id="IPR004891">
    <property type="entry name" value="Mercury-R_MerC"/>
</dbReference>
<feature type="transmembrane region" description="Helical" evidence="1">
    <location>
        <begin position="97"/>
        <end position="117"/>
    </location>
</feature>
<dbReference type="Pfam" id="PF03203">
    <property type="entry name" value="MerC"/>
    <property type="match status" value="1"/>
</dbReference>
<dbReference type="GO" id="GO:0015097">
    <property type="term" value="F:mercury ion transmembrane transporter activity"/>
    <property type="evidence" value="ECO:0007669"/>
    <property type="project" value="InterPro"/>
</dbReference>
<evidence type="ECO:0000313" key="2">
    <source>
        <dbReference type="EMBL" id="EMD84102.1"/>
    </source>
</evidence>
<dbReference type="OrthoDB" id="6078385at2"/>
<keyword evidence="1" id="KW-1133">Transmembrane helix</keyword>
<comment type="caution">
    <text evidence="2">The sequence shown here is derived from an EMBL/GenBank/DDBJ whole genome shotgun (WGS) entry which is preliminary data.</text>
</comment>
<keyword evidence="1" id="KW-0812">Transmembrane</keyword>
<protein>
    <recommendedName>
        <fullName evidence="4">MerC mercury resistance protein</fullName>
    </recommendedName>
</protein>
<dbReference type="AlphaFoldDB" id="M2U7Y6"/>
<evidence type="ECO:0000256" key="1">
    <source>
        <dbReference type="SAM" id="Phobius"/>
    </source>
</evidence>
<dbReference type="Proteomes" id="UP000011717">
    <property type="component" value="Unassembled WGS sequence"/>
</dbReference>
<feature type="transmembrane region" description="Helical" evidence="1">
    <location>
        <begin position="12"/>
        <end position="33"/>
    </location>
</feature>
<feature type="transmembrane region" description="Helical" evidence="1">
    <location>
        <begin position="45"/>
        <end position="66"/>
    </location>
</feature>
<dbReference type="EMBL" id="AMRV01000001">
    <property type="protein sequence ID" value="EMD84102.1"/>
    <property type="molecule type" value="Genomic_DNA"/>
</dbReference>
<name>M2U7Y6_9SPHN</name>
<accession>M2U7Y6</accession>
<evidence type="ECO:0000313" key="3">
    <source>
        <dbReference type="Proteomes" id="UP000011717"/>
    </source>
</evidence>